<dbReference type="Proteomes" id="UP000324209">
    <property type="component" value="Chromosome"/>
</dbReference>
<dbReference type="InterPro" id="IPR009061">
    <property type="entry name" value="DNA-bd_dom_put_sf"/>
</dbReference>
<dbReference type="KEGG" id="ock:EXM22_17645"/>
<feature type="domain" description="PTS EIIA type-2" evidence="1">
    <location>
        <begin position="78"/>
        <end position="223"/>
    </location>
</feature>
<evidence type="ECO:0000313" key="2">
    <source>
        <dbReference type="EMBL" id="QEN09719.1"/>
    </source>
</evidence>
<dbReference type="Pfam" id="PF12728">
    <property type="entry name" value="HTH_17"/>
    <property type="match status" value="1"/>
</dbReference>
<dbReference type="InterPro" id="IPR002178">
    <property type="entry name" value="PTS_EIIA_type-2_dom"/>
</dbReference>
<evidence type="ECO:0000313" key="3">
    <source>
        <dbReference type="Proteomes" id="UP000324209"/>
    </source>
</evidence>
<organism evidence="2 3">
    <name type="scientific">Oceanispirochaeta crateris</name>
    <dbReference type="NCBI Taxonomy" id="2518645"/>
    <lineage>
        <taxon>Bacteria</taxon>
        <taxon>Pseudomonadati</taxon>
        <taxon>Spirochaetota</taxon>
        <taxon>Spirochaetia</taxon>
        <taxon>Spirochaetales</taxon>
        <taxon>Spirochaetaceae</taxon>
        <taxon>Oceanispirochaeta</taxon>
    </lineage>
</organism>
<evidence type="ECO:0000259" key="1">
    <source>
        <dbReference type="PROSITE" id="PS51094"/>
    </source>
</evidence>
<name>A0A5C1QR46_9SPIO</name>
<sequence length="236" mass="26770">MNDEILTLAEVAEYLKLSDKTILKMVKNHEIPCAKIANQWRFSKPVLNDWLTAKMEVIPQNDLSRLIEKEYDSVPLSRLIDPANIILPLASTSKEEVIRELAENAFASQLISDKVYFIRKLVEREELTSTSIGSGIAIPHIRETSGKVVKEAKIIIGVSEQGIDFSSFDGELTHLFFLLISDSEVVHLRILSKISQIFRKEGAIESLRSIKSKEGFIEYFIQADKDFIYPEGIEND</sequence>
<gene>
    <name evidence="2" type="ORF">EXM22_17645</name>
</gene>
<keyword evidence="3" id="KW-1185">Reference proteome</keyword>
<proteinExistence type="predicted"/>
<dbReference type="CDD" id="cd00211">
    <property type="entry name" value="PTS_IIA_fru"/>
    <property type="match status" value="1"/>
</dbReference>
<dbReference type="RefSeq" id="WP_149487791.1">
    <property type="nucleotide sequence ID" value="NZ_CP036150.1"/>
</dbReference>
<dbReference type="OrthoDB" id="122388at2"/>
<dbReference type="InterPro" id="IPR051541">
    <property type="entry name" value="PTS_SugarTrans_NitroReg"/>
</dbReference>
<dbReference type="Pfam" id="PF00359">
    <property type="entry name" value="PTS_EIIA_2"/>
    <property type="match status" value="1"/>
</dbReference>
<dbReference type="InterPro" id="IPR041657">
    <property type="entry name" value="HTH_17"/>
</dbReference>
<dbReference type="AlphaFoldDB" id="A0A5C1QR46"/>
<dbReference type="EMBL" id="CP036150">
    <property type="protein sequence ID" value="QEN09719.1"/>
    <property type="molecule type" value="Genomic_DNA"/>
</dbReference>
<reference evidence="2 3" key="1">
    <citation type="submission" date="2019-02" db="EMBL/GenBank/DDBJ databases">
        <title>Complete Genome Sequence and Methylome Analysis of free living Spirochaetas.</title>
        <authorList>
            <person name="Fomenkov A."/>
            <person name="Dubinina G."/>
            <person name="Leshcheva N."/>
            <person name="Mikheeva N."/>
            <person name="Grabovich M."/>
            <person name="Vincze T."/>
            <person name="Roberts R.J."/>
        </authorList>
    </citation>
    <scope>NUCLEOTIDE SEQUENCE [LARGE SCALE GENOMIC DNA]</scope>
    <source>
        <strain evidence="2 3">K2</strain>
    </source>
</reference>
<dbReference type="GO" id="GO:0003677">
    <property type="term" value="F:DNA binding"/>
    <property type="evidence" value="ECO:0007669"/>
    <property type="project" value="InterPro"/>
</dbReference>
<dbReference type="InterPro" id="IPR010093">
    <property type="entry name" value="SinI_DNA-bd"/>
</dbReference>
<dbReference type="PANTHER" id="PTHR47738">
    <property type="entry name" value="PTS SYSTEM FRUCTOSE-LIKE EIIA COMPONENT-RELATED"/>
    <property type="match status" value="1"/>
</dbReference>
<protein>
    <submittedName>
        <fullName evidence="2">Helix-turn-helix domain-containing protein</fullName>
    </submittedName>
</protein>
<dbReference type="NCBIfam" id="TIGR01764">
    <property type="entry name" value="excise"/>
    <property type="match status" value="1"/>
</dbReference>
<dbReference type="SUPFAM" id="SSF46955">
    <property type="entry name" value="Putative DNA-binding domain"/>
    <property type="match status" value="1"/>
</dbReference>
<accession>A0A5C1QR46</accession>
<dbReference type="InterPro" id="IPR016152">
    <property type="entry name" value="PTrfase/Anion_transptr"/>
</dbReference>
<dbReference type="Gene3D" id="3.40.930.10">
    <property type="entry name" value="Mannitol-specific EII, Chain A"/>
    <property type="match status" value="1"/>
</dbReference>
<dbReference type="SUPFAM" id="SSF55804">
    <property type="entry name" value="Phoshotransferase/anion transport protein"/>
    <property type="match status" value="1"/>
</dbReference>
<dbReference type="PROSITE" id="PS51094">
    <property type="entry name" value="PTS_EIIA_TYPE_2"/>
    <property type="match status" value="1"/>
</dbReference>